<keyword evidence="6 8" id="KW-0139">CF(1)</keyword>
<feature type="region of interest" description="Disordered" evidence="10">
    <location>
        <begin position="98"/>
        <end position="122"/>
    </location>
</feature>
<evidence type="ECO:0000313" key="12">
    <source>
        <dbReference type="EMBL" id="MBP2323208.1"/>
    </source>
</evidence>
<dbReference type="NCBIfam" id="NF001852">
    <property type="entry name" value="PRK00571.2-5"/>
    <property type="match status" value="1"/>
</dbReference>
<evidence type="ECO:0000313" key="13">
    <source>
        <dbReference type="Proteomes" id="UP001519332"/>
    </source>
</evidence>
<comment type="function">
    <text evidence="8">Produces ATP from ADP in the presence of a proton gradient across the membrane.</text>
</comment>
<comment type="caution">
    <text evidence="12">The sequence shown here is derived from an EMBL/GenBank/DDBJ whole genome shotgun (WGS) entry which is preliminary data.</text>
</comment>
<keyword evidence="3 8" id="KW-0813">Transport</keyword>
<dbReference type="PANTHER" id="PTHR13822">
    <property type="entry name" value="ATP SYNTHASE DELTA/EPSILON CHAIN"/>
    <property type="match status" value="1"/>
</dbReference>
<evidence type="ECO:0000256" key="6">
    <source>
        <dbReference type="ARBA" id="ARBA00023196"/>
    </source>
</evidence>
<feature type="domain" description="ATP synthase F1 complex delta/epsilon subunit N-terminal" evidence="11">
    <location>
        <begin position="5"/>
        <end position="84"/>
    </location>
</feature>
<dbReference type="RefSeq" id="WP_209639225.1">
    <property type="nucleotide sequence ID" value="NZ_JAGINW010000001.1"/>
</dbReference>
<evidence type="ECO:0000259" key="11">
    <source>
        <dbReference type="Pfam" id="PF02823"/>
    </source>
</evidence>
<evidence type="ECO:0000256" key="2">
    <source>
        <dbReference type="ARBA" id="ARBA00005712"/>
    </source>
</evidence>
<evidence type="ECO:0000256" key="7">
    <source>
        <dbReference type="ARBA" id="ARBA00023310"/>
    </source>
</evidence>
<dbReference type="InterPro" id="IPR036771">
    <property type="entry name" value="ATPsynth_dsu/esu_N"/>
</dbReference>
<dbReference type="Gene3D" id="2.60.15.10">
    <property type="entry name" value="F0F1 ATP synthase delta/epsilon subunit, N-terminal"/>
    <property type="match status" value="1"/>
</dbReference>
<comment type="subunit">
    <text evidence="8 9">F-type ATPases have 2 components, CF(1) - the catalytic core - and CF(0) - the membrane proton channel. CF(1) has five subunits: alpha(3), beta(3), gamma(1), delta(1), epsilon(1). CF(0) has three main subunits: a, b and c.</text>
</comment>
<dbReference type="InterPro" id="IPR001469">
    <property type="entry name" value="ATP_synth_F1_dsu/esu"/>
</dbReference>
<organism evidence="12 13">
    <name type="scientific">Kibdelosporangium banguiense</name>
    <dbReference type="NCBI Taxonomy" id="1365924"/>
    <lineage>
        <taxon>Bacteria</taxon>
        <taxon>Bacillati</taxon>
        <taxon>Actinomycetota</taxon>
        <taxon>Actinomycetes</taxon>
        <taxon>Pseudonocardiales</taxon>
        <taxon>Pseudonocardiaceae</taxon>
        <taxon>Kibdelosporangium</taxon>
    </lineage>
</organism>
<proteinExistence type="inferred from homology"/>
<keyword evidence="5 8" id="KW-0472">Membrane</keyword>
<gene>
    <name evidence="8" type="primary">atpC</name>
    <name evidence="12" type="ORF">JOF56_003593</name>
</gene>
<dbReference type="CDD" id="cd12152">
    <property type="entry name" value="F1-ATPase_delta"/>
    <property type="match status" value="1"/>
</dbReference>
<keyword evidence="7 8" id="KW-0066">ATP synthesis</keyword>
<keyword evidence="8" id="KW-1003">Cell membrane</keyword>
<evidence type="ECO:0000256" key="4">
    <source>
        <dbReference type="ARBA" id="ARBA00023065"/>
    </source>
</evidence>
<dbReference type="NCBIfam" id="TIGR01216">
    <property type="entry name" value="ATP_synt_epsi"/>
    <property type="match status" value="1"/>
</dbReference>
<protein>
    <recommendedName>
        <fullName evidence="8">ATP synthase epsilon chain</fullName>
    </recommendedName>
    <alternativeName>
        <fullName evidence="8">ATP synthase F1 sector epsilon subunit</fullName>
    </alternativeName>
    <alternativeName>
        <fullName evidence="8">F-ATPase epsilon subunit</fullName>
    </alternativeName>
</protein>
<name>A0ABS4TFK3_9PSEU</name>
<reference evidence="12 13" key="1">
    <citation type="submission" date="2021-03" db="EMBL/GenBank/DDBJ databases">
        <title>Sequencing the genomes of 1000 actinobacteria strains.</title>
        <authorList>
            <person name="Klenk H.-P."/>
        </authorList>
    </citation>
    <scope>NUCLEOTIDE SEQUENCE [LARGE SCALE GENOMIC DNA]</scope>
    <source>
        <strain evidence="12 13">DSM 46670</strain>
    </source>
</reference>
<dbReference type="InterPro" id="IPR020546">
    <property type="entry name" value="ATP_synth_F1_dsu/esu_N"/>
</dbReference>
<evidence type="ECO:0000256" key="1">
    <source>
        <dbReference type="ARBA" id="ARBA00004202"/>
    </source>
</evidence>
<dbReference type="Pfam" id="PF02823">
    <property type="entry name" value="ATP-synt_DE_N"/>
    <property type="match status" value="1"/>
</dbReference>
<dbReference type="HAMAP" id="MF_00530">
    <property type="entry name" value="ATP_synth_epsil_bac"/>
    <property type="match status" value="1"/>
</dbReference>
<evidence type="ECO:0000256" key="5">
    <source>
        <dbReference type="ARBA" id="ARBA00023136"/>
    </source>
</evidence>
<dbReference type="NCBIfam" id="NF009977">
    <property type="entry name" value="PRK13442.1"/>
    <property type="match status" value="1"/>
</dbReference>
<comment type="subcellular location">
    <subcellularLocation>
        <location evidence="1 8">Cell membrane</location>
        <topology evidence="1 8">Peripheral membrane protein</topology>
    </subcellularLocation>
</comment>
<keyword evidence="13" id="KW-1185">Reference proteome</keyword>
<evidence type="ECO:0000256" key="9">
    <source>
        <dbReference type="RuleBase" id="RU003656"/>
    </source>
</evidence>
<dbReference type="SUPFAM" id="SSF51344">
    <property type="entry name" value="Epsilon subunit of F1F0-ATP synthase N-terminal domain"/>
    <property type="match status" value="1"/>
</dbReference>
<keyword evidence="8" id="KW-0375">Hydrogen ion transport</keyword>
<sequence>MAEISVELVAVERRLWSGTAKMVIAQTTEGELGVLPGHEPLLGQLVEGGVVKIRTADDETIVAAVHGGFLSITGDGVSILAESAELAEEINVEQARAAVTGAQDEDERARAAGRLRAAGQTV</sequence>
<evidence type="ECO:0000256" key="10">
    <source>
        <dbReference type="SAM" id="MobiDB-lite"/>
    </source>
</evidence>
<dbReference type="Proteomes" id="UP001519332">
    <property type="component" value="Unassembled WGS sequence"/>
</dbReference>
<dbReference type="EMBL" id="JAGINW010000001">
    <property type="protein sequence ID" value="MBP2323208.1"/>
    <property type="molecule type" value="Genomic_DNA"/>
</dbReference>
<evidence type="ECO:0000256" key="3">
    <source>
        <dbReference type="ARBA" id="ARBA00022448"/>
    </source>
</evidence>
<dbReference type="PANTHER" id="PTHR13822:SF10">
    <property type="entry name" value="ATP SYNTHASE EPSILON CHAIN, CHLOROPLASTIC"/>
    <property type="match status" value="1"/>
</dbReference>
<keyword evidence="4 8" id="KW-0406">Ion transport</keyword>
<comment type="similarity">
    <text evidence="2 8 9">Belongs to the ATPase epsilon chain family.</text>
</comment>
<evidence type="ECO:0000256" key="8">
    <source>
        <dbReference type="HAMAP-Rule" id="MF_00530"/>
    </source>
</evidence>
<accession>A0ABS4TFK3</accession>
<feature type="compositionally biased region" description="Low complexity" evidence="10">
    <location>
        <begin position="112"/>
        <end position="122"/>
    </location>
</feature>